<proteinExistence type="predicted"/>
<evidence type="ECO:0000313" key="1">
    <source>
        <dbReference type="EMBL" id="PJY70760.1"/>
    </source>
</evidence>
<evidence type="ECO:0000313" key="2">
    <source>
        <dbReference type="Proteomes" id="UP000231846"/>
    </source>
</evidence>
<accession>A0A2M9V277</accession>
<dbReference type="Proteomes" id="UP000231846">
    <property type="component" value="Unassembled WGS sequence"/>
</dbReference>
<organism evidence="1 2">
    <name type="scientific">Bacteroides fragilis</name>
    <dbReference type="NCBI Taxonomy" id="817"/>
    <lineage>
        <taxon>Bacteria</taxon>
        <taxon>Pseudomonadati</taxon>
        <taxon>Bacteroidota</taxon>
        <taxon>Bacteroidia</taxon>
        <taxon>Bacteroidales</taxon>
        <taxon>Bacteroidaceae</taxon>
        <taxon>Bacteroides</taxon>
    </lineage>
</organism>
<dbReference type="RefSeq" id="WP_158236834.1">
    <property type="nucleotide sequence ID" value="NZ_PDCW01000043.1"/>
</dbReference>
<name>A0A2M9V277_BACFG</name>
<dbReference type="EMBL" id="PDCW01000043">
    <property type="protein sequence ID" value="PJY70760.1"/>
    <property type="molecule type" value="Genomic_DNA"/>
</dbReference>
<gene>
    <name evidence="1" type="ORF">CQW34_04023</name>
</gene>
<protein>
    <submittedName>
        <fullName evidence="1">Uncharacterized protein</fullName>
    </submittedName>
</protein>
<reference evidence="1 2" key="1">
    <citation type="journal article" date="2017" name="MBio">
        <title>Gut Symbiont Bacteroides fragilis Secretes a Eukaryotic-Like Ubiquitin Protein That Mediates Intraspecies Antagonism.</title>
        <authorList>
            <person name="Chatzidaki-Livanis M."/>
            <person name="Coyne M.J."/>
            <person name="Roelofs K.G."/>
            <person name="Gentyala R.R."/>
            <person name="Caldwell J.M."/>
            <person name="Comstock L.E."/>
        </authorList>
    </citation>
    <scope>NUCLEOTIDE SEQUENCE [LARGE SCALE GENOMIC DNA]</scope>
    <source>
        <strain evidence="1 2">12905</strain>
    </source>
</reference>
<dbReference type="AlphaFoldDB" id="A0A2M9V277"/>
<comment type="caution">
    <text evidence="1">The sequence shown here is derived from an EMBL/GenBank/DDBJ whole genome shotgun (WGS) entry which is preliminary data.</text>
</comment>
<sequence length="52" mass="5995">MIFLEYVGLRACFSPLNVLDRNGQQTDKKLQINDLWLFLLPESPASKTSKVR</sequence>